<evidence type="ECO:0000313" key="3">
    <source>
        <dbReference type="Proteomes" id="UP000034329"/>
    </source>
</evidence>
<dbReference type="EMBL" id="LCLA01000016">
    <property type="protein sequence ID" value="KKU10259.1"/>
    <property type="molecule type" value="Genomic_DNA"/>
</dbReference>
<accession>A0A0G1MQ05</accession>
<proteinExistence type="predicted"/>
<dbReference type="PATRIC" id="fig|1618581.3.peg.294"/>
<evidence type="ECO:0000256" key="1">
    <source>
        <dbReference type="SAM" id="Phobius"/>
    </source>
</evidence>
<comment type="caution">
    <text evidence="2">The sequence shown here is derived from an EMBL/GenBank/DDBJ whole genome shotgun (WGS) entry which is preliminary data.</text>
</comment>
<evidence type="ECO:0000313" key="2">
    <source>
        <dbReference type="EMBL" id="KKU10259.1"/>
    </source>
</evidence>
<protein>
    <recommendedName>
        <fullName evidence="4">Integral membrane protein</fullName>
    </recommendedName>
</protein>
<keyword evidence="1" id="KW-1133">Transmembrane helix</keyword>
<sequence length="122" mass="12634">MKNLLAIDLAPAGGFKGIGPLGSGENAIVTFSGFISSAIGLMTIIAFIWFVFTFFIGAIGIISAGGDKQALENSRKKIVNGIIGLVVTISAIFVIRLAGALLGIPDILNLSGLFELIQMPSP</sequence>
<name>A0A0G1MQ05_9BACT</name>
<reference evidence="2 3" key="1">
    <citation type="journal article" date="2015" name="Nature">
        <title>rRNA introns, odd ribosomes, and small enigmatic genomes across a large radiation of phyla.</title>
        <authorList>
            <person name="Brown C.T."/>
            <person name="Hug L.A."/>
            <person name="Thomas B.C."/>
            <person name="Sharon I."/>
            <person name="Castelle C.J."/>
            <person name="Singh A."/>
            <person name="Wilkins M.J."/>
            <person name="Williams K.H."/>
            <person name="Banfield J.F."/>
        </authorList>
    </citation>
    <scope>NUCLEOTIDE SEQUENCE [LARGE SCALE GENOMIC DNA]</scope>
</reference>
<organism evidence="2 3">
    <name type="scientific">Candidatus Woesebacteria bacterium GW2011_GWB1_45_5</name>
    <dbReference type="NCBI Taxonomy" id="1618581"/>
    <lineage>
        <taxon>Bacteria</taxon>
        <taxon>Candidatus Woeseibacteriota</taxon>
    </lineage>
</organism>
<feature type="transmembrane region" description="Helical" evidence="1">
    <location>
        <begin position="78"/>
        <end position="104"/>
    </location>
</feature>
<evidence type="ECO:0008006" key="4">
    <source>
        <dbReference type="Google" id="ProtNLM"/>
    </source>
</evidence>
<gene>
    <name evidence="2" type="ORF">UX13_C0016G0016</name>
</gene>
<dbReference type="Proteomes" id="UP000034329">
    <property type="component" value="Unassembled WGS sequence"/>
</dbReference>
<dbReference type="AlphaFoldDB" id="A0A0G1MQ05"/>
<keyword evidence="1" id="KW-0812">Transmembrane</keyword>
<keyword evidence="1" id="KW-0472">Membrane</keyword>
<feature type="transmembrane region" description="Helical" evidence="1">
    <location>
        <begin position="39"/>
        <end position="66"/>
    </location>
</feature>